<feature type="compositionally biased region" description="Polar residues" evidence="3">
    <location>
        <begin position="591"/>
        <end position="608"/>
    </location>
</feature>
<feature type="region of interest" description="Disordered" evidence="3">
    <location>
        <begin position="82"/>
        <end position="102"/>
    </location>
</feature>
<feature type="compositionally biased region" description="Acidic residues" evidence="3">
    <location>
        <begin position="690"/>
        <end position="699"/>
    </location>
</feature>
<dbReference type="Pfam" id="PF00439">
    <property type="entry name" value="Bromodomain"/>
    <property type="match status" value="1"/>
</dbReference>
<reference evidence="5" key="1">
    <citation type="submission" date="2023-01" db="EMBL/GenBank/DDBJ databases">
        <title>Genome assembly of the deep-sea coral Lophelia pertusa.</title>
        <authorList>
            <person name="Herrera S."/>
            <person name="Cordes E."/>
        </authorList>
    </citation>
    <scope>NUCLEOTIDE SEQUENCE</scope>
    <source>
        <strain evidence="5">USNM1676648</strain>
        <tissue evidence="5">Polyp</tissue>
    </source>
</reference>
<dbReference type="InterPro" id="IPR037966">
    <property type="entry name" value="Brd8_Bromo_dom"/>
</dbReference>
<feature type="compositionally biased region" description="Acidic residues" evidence="3">
    <location>
        <begin position="661"/>
        <end position="671"/>
    </location>
</feature>
<keyword evidence="1 2" id="KW-0103">Bromodomain</keyword>
<feature type="compositionally biased region" description="Basic and acidic residues" evidence="3">
    <location>
        <begin position="437"/>
        <end position="448"/>
    </location>
</feature>
<dbReference type="Gene3D" id="1.20.920.10">
    <property type="entry name" value="Bromodomain-like"/>
    <property type="match status" value="1"/>
</dbReference>
<feature type="compositionally biased region" description="Acidic residues" evidence="3">
    <location>
        <begin position="707"/>
        <end position="717"/>
    </location>
</feature>
<feature type="region of interest" description="Disordered" evidence="3">
    <location>
        <begin position="153"/>
        <end position="486"/>
    </location>
</feature>
<feature type="compositionally biased region" description="Low complexity" evidence="3">
    <location>
        <begin position="229"/>
        <end position="251"/>
    </location>
</feature>
<dbReference type="InterPro" id="IPR036427">
    <property type="entry name" value="Bromodomain-like_sf"/>
</dbReference>
<feature type="compositionally biased region" description="Gly residues" evidence="3">
    <location>
        <begin position="273"/>
        <end position="284"/>
    </location>
</feature>
<dbReference type="Proteomes" id="UP001163046">
    <property type="component" value="Unassembled WGS sequence"/>
</dbReference>
<dbReference type="PANTHER" id="PTHR15398">
    <property type="entry name" value="BROMODOMAIN-CONTAINING PROTEIN 8"/>
    <property type="match status" value="1"/>
</dbReference>
<dbReference type="InterPro" id="IPR001487">
    <property type="entry name" value="Bromodomain"/>
</dbReference>
<feature type="compositionally biased region" description="Polar residues" evidence="3">
    <location>
        <begin position="370"/>
        <end position="379"/>
    </location>
</feature>
<feature type="region of interest" description="Disordered" evidence="3">
    <location>
        <begin position="553"/>
        <end position="775"/>
    </location>
</feature>
<dbReference type="OrthoDB" id="5976484at2759"/>
<evidence type="ECO:0000256" key="1">
    <source>
        <dbReference type="ARBA" id="ARBA00023117"/>
    </source>
</evidence>
<accession>A0A9X0A2U6</accession>
<dbReference type="PANTHER" id="PTHR15398:SF4">
    <property type="entry name" value="BROMODOMAIN-CONTAINING PROTEIN 8 ISOFORM X1"/>
    <property type="match status" value="1"/>
</dbReference>
<sequence length="903" mass="97518">MAASTLSQKQKLPPGQNPDEWTIREKLTLASSVVRSGDQNWVSVSRTIKPVLETGCCAKPRPPDFFSQKNCASHYSEMLEKVNTPKRKRTTEGGGTETPGDQIVRKLTFERIEELKKSIRNDQLTYKKLKDRIEDVRGGKLDHQLPALWEEIKIRKKMRPPPPVPQQEGDGSAPITPITPTTPTMPITPTTPGGQPGMQPGALKPQGSQPMSSPKGKQLRVPKPTAKFQKYQQQLQQRSHGHSSQSSPLSQTPEGLVTTSDRSPMDGGTFSLGLGGGPQGGLGQSGTFPGGAQLSKGEPMDVDVGSTGSQGEMVPPQVSPRRTDHIPQSPVRQQSSALQAVTASSQGSNESSLVSLLSQRSAKDSKQLRRPSNTDQEMPSTKELERRSSLGGQPSQTASPNTPPHSTASQHTQGAGQTSNSQNSDGKHFLGVAPSMESKKLDSMRERQGSTPQVAAPSVSAPTLSKLLAETPTATSSSMNSVSSLGGALTKAPGVMESTLLVETSTGTPVDASVPVIGGGRGSTGGTQGILSVSTSVPAISVNPKAALTATLPSPLAITPPPTTPPADRKEMITQKFEPTLKISEKHSGTEIITSNSLENDASTSERSSVIPEVKVETIETPVSSPRVTKRASKPGRPGRPPKAVRRNQRSRSKSATSTDNEGDFEEEQEEESKFESLDVESEKAASEKTEDEDENDSAAEDKKDDSDEEMEQDSADEGGVSDSGERSQSEKDEPGTSMKDFLLDRARMGGSESVPGSPASQISQGSSDEHEALQAQKTWKKSIMLVWRAAANHKYANVFLHPVTDDEAPGYHSVVFRPMDLLTIKKNIENGTIRTTSEFQRDMMLMFQNALMYNSADHDVYRMAEEMRDDVMEQIQSYIATQIMVDSKMLRGHRQDVFHIFL</sequence>
<comment type="caution">
    <text evidence="5">The sequence shown here is derived from an EMBL/GenBank/DDBJ whole genome shotgun (WGS) entry which is preliminary data.</text>
</comment>
<gene>
    <name evidence="5" type="primary">BRD8</name>
    <name evidence="5" type="ORF">OS493_012016</name>
</gene>
<feature type="compositionally biased region" description="Basic and acidic residues" evidence="3">
    <location>
        <begin position="672"/>
        <end position="689"/>
    </location>
</feature>
<feature type="region of interest" description="Disordered" evidence="3">
    <location>
        <begin position="1"/>
        <end position="22"/>
    </location>
</feature>
<proteinExistence type="predicted"/>
<feature type="compositionally biased region" description="Polar residues" evidence="3">
    <location>
        <begin position="390"/>
        <end position="424"/>
    </location>
</feature>
<dbReference type="PROSITE" id="PS50014">
    <property type="entry name" value="BROMODOMAIN_2"/>
    <property type="match status" value="1"/>
</dbReference>
<feature type="domain" description="Bromo" evidence="4">
    <location>
        <begin position="792"/>
        <end position="862"/>
    </location>
</feature>
<protein>
    <submittedName>
        <fullName evidence="5">Bromodomain-containing protein 8</fullName>
    </submittedName>
</protein>
<dbReference type="CDD" id="cd05507">
    <property type="entry name" value="Bromo_brd8_like"/>
    <property type="match status" value="1"/>
</dbReference>
<feature type="compositionally biased region" description="Basic residues" evidence="3">
    <location>
        <begin position="643"/>
        <end position="653"/>
    </location>
</feature>
<evidence type="ECO:0000259" key="4">
    <source>
        <dbReference type="PROSITE" id="PS50014"/>
    </source>
</evidence>
<name>A0A9X0A2U6_9CNID</name>
<dbReference type="SMART" id="SM00297">
    <property type="entry name" value="BROMO"/>
    <property type="match status" value="1"/>
</dbReference>
<evidence type="ECO:0000313" key="5">
    <source>
        <dbReference type="EMBL" id="KAJ7392357.1"/>
    </source>
</evidence>
<keyword evidence="6" id="KW-1185">Reference proteome</keyword>
<feature type="compositionally biased region" description="Polar residues" evidence="3">
    <location>
        <begin position="1"/>
        <end position="10"/>
    </location>
</feature>
<dbReference type="SUPFAM" id="SSF47370">
    <property type="entry name" value="Bromodomain"/>
    <property type="match status" value="1"/>
</dbReference>
<evidence type="ECO:0000256" key="2">
    <source>
        <dbReference type="PROSITE-ProRule" id="PRU00035"/>
    </source>
</evidence>
<dbReference type="GO" id="GO:0035267">
    <property type="term" value="C:NuA4 histone acetyltransferase complex"/>
    <property type="evidence" value="ECO:0007669"/>
    <property type="project" value="TreeGrafter"/>
</dbReference>
<organism evidence="5 6">
    <name type="scientific">Desmophyllum pertusum</name>
    <dbReference type="NCBI Taxonomy" id="174260"/>
    <lineage>
        <taxon>Eukaryota</taxon>
        <taxon>Metazoa</taxon>
        <taxon>Cnidaria</taxon>
        <taxon>Anthozoa</taxon>
        <taxon>Hexacorallia</taxon>
        <taxon>Scleractinia</taxon>
        <taxon>Caryophylliina</taxon>
        <taxon>Caryophylliidae</taxon>
        <taxon>Desmophyllum</taxon>
    </lineage>
</organism>
<feature type="compositionally biased region" description="Basic and acidic residues" evidence="3">
    <location>
        <begin position="724"/>
        <end position="735"/>
    </location>
</feature>
<dbReference type="PRINTS" id="PR00503">
    <property type="entry name" value="BROMODOMAIN"/>
</dbReference>
<evidence type="ECO:0000313" key="6">
    <source>
        <dbReference type="Proteomes" id="UP001163046"/>
    </source>
</evidence>
<evidence type="ECO:0000256" key="3">
    <source>
        <dbReference type="SAM" id="MobiDB-lite"/>
    </source>
</evidence>
<dbReference type="AlphaFoldDB" id="A0A9X0A2U6"/>
<dbReference type="EMBL" id="MU825401">
    <property type="protein sequence ID" value="KAJ7392357.1"/>
    <property type="molecule type" value="Genomic_DNA"/>
</dbReference>
<feature type="compositionally biased region" description="Polar residues" evidence="3">
    <location>
        <begin position="330"/>
        <end position="360"/>
    </location>
</feature>
<feature type="compositionally biased region" description="Low complexity" evidence="3">
    <location>
        <begin position="174"/>
        <end position="201"/>
    </location>
</feature>